<reference evidence="2" key="1">
    <citation type="journal article" date="2019" name="Int. J. Syst. Evol. Microbiol.">
        <title>The Global Catalogue of Microorganisms (GCM) 10K type strain sequencing project: providing services to taxonomists for standard genome sequencing and annotation.</title>
        <authorList>
            <consortium name="The Broad Institute Genomics Platform"/>
            <consortium name="The Broad Institute Genome Sequencing Center for Infectious Disease"/>
            <person name="Wu L."/>
            <person name="Ma J."/>
        </authorList>
    </citation>
    <scope>NUCLEOTIDE SEQUENCE [LARGE SCALE GENOMIC DNA]</scope>
    <source>
        <strain evidence="2">CCUG 62763</strain>
    </source>
</reference>
<evidence type="ECO:0000313" key="2">
    <source>
        <dbReference type="Proteomes" id="UP001596025"/>
    </source>
</evidence>
<comment type="caution">
    <text evidence="1">The sequence shown here is derived from an EMBL/GenBank/DDBJ whole genome shotgun (WGS) entry which is preliminary data.</text>
</comment>
<protein>
    <recommendedName>
        <fullName evidence="3">CHAD domain-containing protein</fullName>
    </recommendedName>
</protein>
<keyword evidence="2" id="KW-1185">Reference proteome</keyword>
<dbReference type="RefSeq" id="WP_387994219.1">
    <property type="nucleotide sequence ID" value="NZ_JBHSGR010000037.1"/>
</dbReference>
<dbReference type="Proteomes" id="UP001596025">
    <property type="component" value="Unassembled WGS sequence"/>
</dbReference>
<evidence type="ECO:0008006" key="3">
    <source>
        <dbReference type="Google" id="ProtNLM"/>
    </source>
</evidence>
<accession>A0ABV9LPS8</accession>
<dbReference type="EMBL" id="JBHSGR010000037">
    <property type="protein sequence ID" value="MFC4696119.1"/>
    <property type="molecule type" value="Genomic_DNA"/>
</dbReference>
<organism evidence="1 2">
    <name type="scientific">Geodermatophilus arenarius</name>
    <dbReference type="NCBI Taxonomy" id="1137990"/>
    <lineage>
        <taxon>Bacteria</taxon>
        <taxon>Bacillati</taxon>
        <taxon>Actinomycetota</taxon>
        <taxon>Actinomycetes</taxon>
        <taxon>Geodermatophilales</taxon>
        <taxon>Geodermatophilaceae</taxon>
        <taxon>Geodermatophilus</taxon>
    </lineage>
</organism>
<name>A0ABV9LPS8_9ACTN</name>
<sequence length="64" mass="7280">MDVLHTGPEEDLRLQLHLARLEFGAARRARQVKDTPAARQRVADAVGHLDRLLDRWNDLARTPA</sequence>
<proteinExistence type="predicted"/>
<evidence type="ECO:0000313" key="1">
    <source>
        <dbReference type="EMBL" id="MFC4696119.1"/>
    </source>
</evidence>
<gene>
    <name evidence="1" type="ORF">ACFO3M_22150</name>
</gene>